<dbReference type="PANTHER" id="PTHR12714:SF9">
    <property type="entry name" value="PROTEIN-S-ISOPRENYLCYSTEINE O-METHYLTRANSFERASE"/>
    <property type="match status" value="1"/>
</dbReference>
<protein>
    <submittedName>
        <fullName evidence="6">DUF1295 domain-containing protein</fullName>
    </submittedName>
</protein>
<evidence type="ECO:0000313" key="6">
    <source>
        <dbReference type="EMBL" id="NEI73117.1"/>
    </source>
</evidence>
<evidence type="ECO:0000256" key="3">
    <source>
        <dbReference type="ARBA" id="ARBA00022989"/>
    </source>
</evidence>
<evidence type="ECO:0000313" key="7">
    <source>
        <dbReference type="Proteomes" id="UP000483035"/>
    </source>
</evidence>
<feature type="transmembrane region" description="Helical" evidence="5">
    <location>
        <begin position="132"/>
        <end position="161"/>
    </location>
</feature>
<dbReference type="Gene3D" id="1.20.120.1630">
    <property type="match status" value="1"/>
</dbReference>
<evidence type="ECO:0000256" key="5">
    <source>
        <dbReference type="SAM" id="Phobius"/>
    </source>
</evidence>
<evidence type="ECO:0000256" key="4">
    <source>
        <dbReference type="ARBA" id="ARBA00023136"/>
    </source>
</evidence>
<name>A0A6L9UG37_9HYPH</name>
<comment type="caution">
    <text evidence="6">The sequence shown here is derived from an EMBL/GenBank/DDBJ whole genome shotgun (WGS) entry which is preliminary data.</text>
</comment>
<dbReference type="PANTHER" id="PTHR12714">
    <property type="entry name" value="PROTEIN-S ISOPRENYLCYSTEINE O-METHYLTRANSFERASE"/>
    <property type="match status" value="1"/>
</dbReference>
<dbReference type="Proteomes" id="UP000483035">
    <property type="component" value="Unassembled WGS sequence"/>
</dbReference>
<dbReference type="EMBL" id="WUEY01000016">
    <property type="protein sequence ID" value="NEI73117.1"/>
    <property type="molecule type" value="Genomic_DNA"/>
</dbReference>
<keyword evidence="3 5" id="KW-1133">Transmembrane helix</keyword>
<dbReference type="NCBIfam" id="NF040696">
    <property type="entry name" value="isopcys_mtase"/>
    <property type="match status" value="1"/>
</dbReference>
<feature type="transmembrane region" description="Helical" evidence="5">
    <location>
        <begin position="76"/>
        <end position="94"/>
    </location>
</feature>
<keyword evidence="2 5" id="KW-0812">Transmembrane</keyword>
<dbReference type="AlphaFoldDB" id="A0A6L9UG37"/>
<comment type="subcellular location">
    <subcellularLocation>
        <location evidence="1">Membrane</location>
        <topology evidence="1">Multi-pass membrane protein</topology>
    </subcellularLocation>
</comment>
<accession>A0A6L9UG37</accession>
<keyword evidence="4 5" id="KW-0472">Membrane</keyword>
<feature type="transmembrane region" description="Helical" evidence="5">
    <location>
        <begin position="44"/>
        <end position="64"/>
    </location>
</feature>
<dbReference type="GO" id="GO:0016020">
    <property type="term" value="C:membrane"/>
    <property type="evidence" value="ECO:0007669"/>
    <property type="project" value="UniProtKB-SubCell"/>
</dbReference>
<feature type="transmembrane region" description="Helical" evidence="5">
    <location>
        <begin position="6"/>
        <end position="23"/>
    </location>
</feature>
<evidence type="ECO:0000256" key="1">
    <source>
        <dbReference type="ARBA" id="ARBA00004141"/>
    </source>
</evidence>
<evidence type="ECO:0000256" key="2">
    <source>
        <dbReference type="ARBA" id="ARBA00022692"/>
    </source>
</evidence>
<gene>
    <name evidence="6" type="ORF">GR212_26485</name>
</gene>
<reference evidence="6 7" key="1">
    <citation type="submission" date="2019-12" db="EMBL/GenBank/DDBJ databases">
        <title>Rhizobium genotypes associated with high levels of biological nitrogen fixation by grain legumes in a temperate-maritime cropping system.</title>
        <authorList>
            <person name="Maluk M."/>
            <person name="Francesc Ferrando Molina F."/>
            <person name="Lopez Del Egido L."/>
            <person name="Lafos M."/>
            <person name="Langarica-Fuentes A."/>
            <person name="Gebre Yohannes G."/>
            <person name="Young M.W."/>
            <person name="Martin P."/>
            <person name="Gantlett R."/>
            <person name="Kenicer G."/>
            <person name="Hawes C."/>
            <person name="Begg G.S."/>
            <person name="Quilliam R.S."/>
            <person name="Squire G.R."/>
            <person name="Poole P.S."/>
            <person name="Young P.W."/>
            <person name="Iannetta P.M."/>
            <person name="James E.K."/>
        </authorList>
    </citation>
    <scope>NUCLEOTIDE SEQUENCE [LARGE SCALE GENOMIC DNA]</scope>
    <source>
        <strain evidence="6 7">JHI1118</strain>
    </source>
</reference>
<dbReference type="Pfam" id="PF04140">
    <property type="entry name" value="ICMT"/>
    <property type="match status" value="1"/>
</dbReference>
<sequence>MTPKIAIIIWAIGLIAWVAIRVPHQKRSRKTRVASNAKTQGDRLALAAATIGLSVIPIVFVATGFPAFADYIFHPWLSWIGLFFEVAFLCLFYASHRQLGKNWSVTLEIRQEHKLITDGLYRYVRHPMYLSFWLWAIAQVCLLPNAIAGMAGLVGVAVLYFSRVPHEEAMMRAAFGASYDDYARHTGRIVPKPWSPSR</sequence>
<organism evidence="6 7">
    <name type="scientific">Rhizobium lusitanum</name>
    <dbReference type="NCBI Taxonomy" id="293958"/>
    <lineage>
        <taxon>Bacteria</taxon>
        <taxon>Pseudomonadati</taxon>
        <taxon>Pseudomonadota</taxon>
        <taxon>Alphaproteobacteria</taxon>
        <taxon>Hyphomicrobiales</taxon>
        <taxon>Rhizobiaceae</taxon>
        <taxon>Rhizobium/Agrobacterium group</taxon>
        <taxon>Rhizobium</taxon>
    </lineage>
</organism>
<dbReference type="GO" id="GO:0004671">
    <property type="term" value="F:protein C-terminal S-isoprenylcysteine carboxyl O-methyltransferase activity"/>
    <property type="evidence" value="ECO:0007669"/>
    <property type="project" value="InterPro"/>
</dbReference>
<dbReference type="RefSeq" id="WP_163991161.1">
    <property type="nucleotide sequence ID" value="NZ_WUEY01000016.1"/>
</dbReference>
<proteinExistence type="predicted"/>
<dbReference type="InterPro" id="IPR054851">
    <property type="entry name" value="Isoprenylcys_mtase"/>
</dbReference>
<dbReference type="InterPro" id="IPR007269">
    <property type="entry name" value="ICMT_MeTrfase"/>
</dbReference>